<dbReference type="EMBL" id="JAENHP010000006">
    <property type="protein sequence ID" value="MBM2618180.1"/>
    <property type="molecule type" value="Genomic_DNA"/>
</dbReference>
<dbReference type="PANTHER" id="PTHR33495">
    <property type="entry name" value="ANTI-SIGMA FACTOR ANTAGONIST TM_1081-RELATED-RELATED"/>
    <property type="match status" value="1"/>
</dbReference>
<dbReference type="InterPro" id="IPR002645">
    <property type="entry name" value="STAS_dom"/>
</dbReference>
<comment type="similarity">
    <text evidence="1 2">Belongs to the anti-sigma-factor antagonist family.</text>
</comment>
<dbReference type="Pfam" id="PF13466">
    <property type="entry name" value="STAS_2"/>
    <property type="match status" value="1"/>
</dbReference>
<reference evidence="4 5" key="1">
    <citation type="submission" date="2021-01" db="EMBL/GenBank/DDBJ databases">
        <title>Actinoplanes sp. nov. LDG1-06 isolated from lichen.</title>
        <authorList>
            <person name="Saeng-In P."/>
            <person name="Phongsopitanun W."/>
            <person name="Kanchanasin P."/>
            <person name="Yuki M."/>
            <person name="Kudo T."/>
            <person name="Ohkuma M."/>
            <person name="Tanasupawat S."/>
        </authorList>
    </citation>
    <scope>NUCLEOTIDE SEQUENCE [LARGE SCALE GENOMIC DNA]</scope>
    <source>
        <strain evidence="4 5">LDG1-06</strain>
    </source>
</reference>
<evidence type="ECO:0000259" key="3">
    <source>
        <dbReference type="PROSITE" id="PS50801"/>
    </source>
</evidence>
<name>A0ABS2AEC1_9ACTN</name>
<gene>
    <name evidence="4" type="ORF">JIG36_21720</name>
</gene>
<organism evidence="4 5">
    <name type="scientific">Paractinoplanes ovalisporus</name>
    <dbReference type="NCBI Taxonomy" id="2810368"/>
    <lineage>
        <taxon>Bacteria</taxon>
        <taxon>Bacillati</taxon>
        <taxon>Actinomycetota</taxon>
        <taxon>Actinomycetes</taxon>
        <taxon>Micromonosporales</taxon>
        <taxon>Micromonosporaceae</taxon>
        <taxon>Paractinoplanes</taxon>
    </lineage>
</organism>
<dbReference type="RefSeq" id="WP_203378166.1">
    <property type="nucleotide sequence ID" value="NZ_JAENHP010000006.1"/>
</dbReference>
<comment type="caution">
    <text evidence="4">The sequence shown here is derived from an EMBL/GenBank/DDBJ whole genome shotgun (WGS) entry which is preliminary data.</text>
</comment>
<dbReference type="Proteomes" id="UP000632138">
    <property type="component" value="Unassembled WGS sequence"/>
</dbReference>
<dbReference type="InterPro" id="IPR036513">
    <property type="entry name" value="STAS_dom_sf"/>
</dbReference>
<dbReference type="Gene3D" id="3.30.750.24">
    <property type="entry name" value="STAS domain"/>
    <property type="match status" value="1"/>
</dbReference>
<proteinExistence type="inferred from homology"/>
<dbReference type="SUPFAM" id="SSF52091">
    <property type="entry name" value="SpoIIaa-like"/>
    <property type="match status" value="1"/>
</dbReference>
<evidence type="ECO:0000256" key="2">
    <source>
        <dbReference type="RuleBase" id="RU003749"/>
    </source>
</evidence>
<keyword evidence="5" id="KW-1185">Reference proteome</keyword>
<dbReference type="InterPro" id="IPR003658">
    <property type="entry name" value="Anti-sigma_ant"/>
</dbReference>
<dbReference type="PROSITE" id="PS50801">
    <property type="entry name" value="STAS"/>
    <property type="match status" value="1"/>
</dbReference>
<dbReference type="PANTHER" id="PTHR33495:SF2">
    <property type="entry name" value="ANTI-SIGMA FACTOR ANTAGONIST TM_1081-RELATED"/>
    <property type="match status" value="1"/>
</dbReference>
<evidence type="ECO:0000313" key="4">
    <source>
        <dbReference type="EMBL" id="MBM2618180.1"/>
    </source>
</evidence>
<dbReference type="CDD" id="cd07043">
    <property type="entry name" value="STAS_anti-anti-sigma_factors"/>
    <property type="match status" value="1"/>
</dbReference>
<accession>A0ABS2AEC1</accession>
<dbReference type="NCBIfam" id="TIGR00377">
    <property type="entry name" value="ant_ant_sig"/>
    <property type="match status" value="1"/>
</dbReference>
<dbReference type="InterPro" id="IPR058548">
    <property type="entry name" value="MlaB-like_STAS"/>
</dbReference>
<feature type="domain" description="STAS" evidence="3">
    <location>
        <begin position="13"/>
        <end position="105"/>
    </location>
</feature>
<evidence type="ECO:0000313" key="5">
    <source>
        <dbReference type="Proteomes" id="UP000632138"/>
    </source>
</evidence>
<sequence>MADSYQIGRAAAILRPRGELDINARDDLRAAILEALDGPAGVTVDLTDVTFIDSEALGALIDGYNAAVTLEAGFRVVGAQAGVARVLTVSGAQALFDSAREPSGS</sequence>
<protein>
    <recommendedName>
        <fullName evidence="2">Anti-sigma factor antagonist</fullName>
    </recommendedName>
</protein>
<evidence type="ECO:0000256" key="1">
    <source>
        <dbReference type="ARBA" id="ARBA00009013"/>
    </source>
</evidence>